<keyword evidence="7" id="KW-1185">Reference proteome</keyword>
<organism evidence="6 7">
    <name type="scientific">Promethearchaeum syntrophicum</name>
    <dbReference type="NCBI Taxonomy" id="2594042"/>
    <lineage>
        <taxon>Archaea</taxon>
        <taxon>Promethearchaeati</taxon>
        <taxon>Promethearchaeota</taxon>
        <taxon>Promethearchaeia</taxon>
        <taxon>Promethearchaeales</taxon>
        <taxon>Promethearchaeaceae</taxon>
        <taxon>Promethearchaeum</taxon>
    </lineage>
</organism>
<keyword evidence="3" id="KW-0408">Iron</keyword>
<dbReference type="InterPro" id="IPR017896">
    <property type="entry name" value="4Fe4S_Fe-S-bd"/>
</dbReference>
<evidence type="ECO:0000313" key="6">
    <source>
        <dbReference type="EMBL" id="QEE14520.1"/>
    </source>
</evidence>
<dbReference type="PROSITE" id="PS00198">
    <property type="entry name" value="4FE4S_FER_1"/>
    <property type="match status" value="1"/>
</dbReference>
<keyword evidence="4" id="KW-0411">Iron-sulfur</keyword>
<dbReference type="RefSeq" id="WP_147661473.1">
    <property type="nucleotide sequence ID" value="NZ_CP042905.2"/>
</dbReference>
<dbReference type="PANTHER" id="PTHR43687:SF1">
    <property type="entry name" value="FERREDOXIN III"/>
    <property type="match status" value="1"/>
</dbReference>
<proteinExistence type="predicted"/>
<gene>
    <name evidence="6" type="ORF">DSAG12_00333</name>
</gene>
<name>A0A5B9D6Q9_9ARCH</name>
<evidence type="ECO:0000256" key="4">
    <source>
        <dbReference type="ARBA" id="ARBA00023014"/>
    </source>
</evidence>
<dbReference type="KEGG" id="psyt:DSAG12_00333"/>
<feature type="domain" description="4Fe-4S ferredoxin-type" evidence="5">
    <location>
        <begin position="197"/>
        <end position="227"/>
    </location>
</feature>
<dbReference type="PROSITE" id="PS00201">
    <property type="entry name" value="FLAVODOXIN"/>
    <property type="match status" value="1"/>
</dbReference>
<evidence type="ECO:0000256" key="3">
    <source>
        <dbReference type="ARBA" id="ARBA00023004"/>
    </source>
</evidence>
<reference evidence="6 7" key="1">
    <citation type="journal article" date="2020" name="Nature">
        <title>Isolation of an archaeon at the prokaryote-eukaryote interface.</title>
        <authorList>
            <person name="Imachi H."/>
            <person name="Nobu M.K."/>
            <person name="Nakahara N."/>
            <person name="Morono Y."/>
            <person name="Ogawara M."/>
            <person name="Takaki Y."/>
            <person name="Takano Y."/>
            <person name="Uematsu K."/>
            <person name="Ikuta T."/>
            <person name="Ito M."/>
            <person name="Matsui Y."/>
            <person name="Miyazaki M."/>
            <person name="Murata K."/>
            <person name="Saito Y."/>
            <person name="Sakai S."/>
            <person name="Song C."/>
            <person name="Tasumi E."/>
            <person name="Yamanaka Y."/>
            <person name="Yamaguchi T."/>
            <person name="Kamagata Y."/>
            <person name="Tamaki H."/>
            <person name="Takai K."/>
        </authorList>
    </citation>
    <scope>NUCLEOTIDE SEQUENCE [LARGE SCALE GENOMIC DNA]</scope>
    <source>
        <strain evidence="6 7">MK-D1</strain>
    </source>
</reference>
<dbReference type="EMBL" id="CP042905">
    <property type="protein sequence ID" value="QEE14520.1"/>
    <property type="molecule type" value="Genomic_DNA"/>
</dbReference>
<dbReference type="Gene3D" id="3.40.50.360">
    <property type="match status" value="1"/>
</dbReference>
<dbReference type="Pfam" id="PF13237">
    <property type="entry name" value="Fer4_10"/>
    <property type="match status" value="1"/>
</dbReference>
<dbReference type="GO" id="GO:0046872">
    <property type="term" value="F:metal ion binding"/>
    <property type="evidence" value="ECO:0007669"/>
    <property type="project" value="UniProtKB-KW"/>
</dbReference>
<feature type="domain" description="4Fe-4S ferredoxin-type" evidence="5">
    <location>
        <begin position="228"/>
        <end position="258"/>
    </location>
</feature>
<dbReference type="GO" id="GO:0016491">
    <property type="term" value="F:oxidoreductase activity"/>
    <property type="evidence" value="ECO:0007669"/>
    <property type="project" value="UniProtKB-KW"/>
</dbReference>
<dbReference type="GO" id="GO:0009055">
    <property type="term" value="F:electron transfer activity"/>
    <property type="evidence" value="ECO:0007669"/>
    <property type="project" value="InterPro"/>
</dbReference>
<dbReference type="PANTHER" id="PTHR43687">
    <property type="entry name" value="ADENYLYLSULFATE REDUCTASE, BETA SUBUNIT"/>
    <property type="match status" value="1"/>
</dbReference>
<dbReference type="InterPro" id="IPR029039">
    <property type="entry name" value="Flavoprotein-like_sf"/>
</dbReference>
<dbReference type="Gene3D" id="3.30.70.20">
    <property type="match status" value="1"/>
</dbReference>
<dbReference type="InterPro" id="IPR001226">
    <property type="entry name" value="Flavodoxin_CS"/>
</dbReference>
<dbReference type="NCBIfam" id="NF038196">
    <property type="entry name" value="ferrodoxin_EFR1"/>
    <property type="match status" value="1"/>
</dbReference>
<dbReference type="InterPro" id="IPR017900">
    <property type="entry name" value="4Fe4S_Fe_S_CS"/>
</dbReference>
<dbReference type="GeneID" id="41328336"/>
<dbReference type="OrthoDB" id="2837at2157"/>
<dbReference type="GO" id="GO:0051539">
    <property type="term" value="F:4 iron, 4 sulfur cluster binding"/>
    <property type="evidence" value="ECO:0007669"/>
    <property type="project" value="UniProtKB-KW"/>
</dbReference>
<dbReference type="Proteomes" id="UP000321408">
    <property type="component" value="Chromosome"/>
</dbReference>
<dbReference type="SUPFAM" id="SSF52218">
    <property type="entry name" value="Flavoproteins"/>
    <property type="match status" value="1"/>
</dbReference>
<keyword evidence="1" id="KW-0004">4Fe-4S</keyword>
<dbReference type="InterPro" id="IPR050572">
    <property type="entry name" value="Fe-S_Ferredoxin"/>
</dbReference>
<evidence type="ECO:0000256" key="1">
    <source>
        <dbReference type="ARBA" id="ARBA00022485"/>
    </source>
</evidence>
<evidence type="ECO:0000259" key="5">
    <source>
        <dbReference type="PROSITE" id="PS51379"/>
    </source>
</evidence>
<dbReference type="SUPFAM" id="SSF54862">
    <property type="entry name" value="4Fe-4S ferredoxins"/>
    <property type="match status" value="1"/>
</dbReference>
<dbReference type="AlphaFoldDB" id="A0A5B9D6Q9"/>
<reference evidence="6 7" key="2">
    <citation type="journal article" date="2024" name="Int. J. Syst. Evol. Microbiol.">
        <title>Promethearchaeum syntrophicum gen. nov., sp. nov., an anaerobic, obligately syntrophic archaeon, the first isolate of the lineage 'Asgard' archaea, and proposal of the new archaeal phylum Promethearchaeota phyl. nov. and kingdom Promethearchaeati regn. nov.</title>
        <authorList>
            <person name="Imachi H."/>
            <person name="Nobu M.K."/>
            <person name="Kato S."/>
            <person name="Takaki Y."/>
            <person name="Miyazaki M."/>
            <person name="Miyata M."/>
            <person name="Ogawara M."/>
            <person name="Saito Y."/>
            <person name="Sakai S."/>
            <person name="Tahara Y.O."/>
            <person name="Takano Y."/>
            <person name="Tasumi E."/>
            <person name="Uematsu K."/>
            <person name="Yoshimura T."/>
            <person name="Itoh T."/>
            <person name="Ohkuma M."/>
            <person name="Takai K."/>
        </authorList>
    </citation>
    <scope>NUCLEOTIDE SEQUENCE [LARGE SCALE GENOMIC DNA]</scope>
    <source>
        <strain evidence="6 7">MK-D1</strain>
    </source>
</reference>
<sequence>MKVALLFFSGTGITANFATEIAKGFQYHKNVVDLIRIKSDLQVDLTKYDIVGIGSQTYSFRAPRLVTRILHHQDFQKKPFFLFCTSGGMPGNTLWNLYKSVKRTGGYCLGFIDGIGITNIRSWMPKLSSPKPKFWGLNHGDCEQAQQFGNLILDRLEKIKNLSSFSKNKKWIPNFQIVTSIWSIFFTWRWEMALTVGLKHVDKSKCKMCGLCATTICPSGAITLTVSKIPKFNEWKCVGCNGCVNLCPTTAIWSIRSKNHHPYDHYNKSIINFDL</sequence>
<protein>
    <submittedName>
        <fullName evidence="6">EFR1 family ferrodoxin</fullName>
    </submittedName>
</protein>
<dbReference type="GO" id="GO:0010181">
    <property type="term" value="F:FMN binding"/>
    <property type="evidence" value="ECO:0007669"/>
    <property type="project" value="InterPro"/>
</dbReference>
<evidence type="ECO:0000313" key="7">
    <source>
        <dbReference type="Proteomes" id="UP000321408"/>
    </source>
</evidence>
<accession>A0A5B9D6Q9</accession>
<dbReference type="PROSITE" id="PS51379">
    <property type="entry name" value="4FE4S_FER_2"/>
    <property type="match status" value="2"/>
</dbReference>
<keyword evidence="2" id="KW-0479">Metal-binding</keyword>
<evidence type="ECO:0000256" key="2">
    <source>
        <dbReference type="ARBA" id="ARBA00022723"/>
    </source>
</evidence>
<dbReference type="InterPro" id="IPR047964">
    <property type="entry name" value="EFR1-like"/>
</dbReference>